<dbReference type="EMBL" id="MFLA01000016">
    <property type="protein sequence ID" value="OGG59752.1"/>
    <property type="molecule type" value="Genomic_DNA"/>
</dbReference>
<dbReference type="AlphaFoldDB" id="A0A1F6DFF6"/>
<name>A0A1F6DFF6_9BACT</name>
<evidence type="ECO:0008006" key="4">
    <source>
        <dbReference type="Google" id="ProtNLM"/>
    </source>
</evidence>
<feature type="region of interest" description="Disordered" evidence="1">
    <location>
        <begin position="320"/>
        <end position="341"/>
    </location>
</feature>
<accession>A0A1F6DFF6</accession>
<comment type="caution">
    <text evidence="2">The sequence shown here is derived from an EMBL/GenBank/DDBJ whole genome shotgun (WGS) entry which is preliminary data.</text>
</comment>
<evidence type="ECO:0000256" key="1">
    <source>
        <dbReference type="SAM" id="MobiDB-lite"/>
    </source>
</evidence>
<sequence>MEDIMGGGSWDTSAYASSASSRKAAGIDDFDYDVKVQSGRASGIHASLDPTTVAGPTSPLAGQNVRESRDSDEHPDSVPIAVFFDVTGSMGGIPRILQTKLSSLMDVIIAKAQLKDPQVLVGAIGDATCDRYPFQVGQFESDNRFDDALRSIILEGGGGGQIKESYALAYRFAAYHTVSDAWEKRGKKGYFFTMGDEMPWPKVSADDVRRIFGVEAEADETVEELIAKVQEKWEVFHLFAMDGGYPDLTEIQDRWRKLLGERFVKVEDSSLVCEIIAGLIYMLETAHDVDTVVGDMGLKGSAGASVKNALVPVSKGRVPSHVAKGNLPKVRGKGAGGVSRI</sequence>
<organism evidence="2 3">
    <name type="scientific">Candidatus Kaiserbacteria bacterium RIFCSPHIGHO2_01_FULL_56_24</name>
    <dbReference type="NCBI Taxonomy" id="1798487"/>
    <lineage>
        <taxon>Bacteria</taxon>
        <taxon>Candidatus Kaiseribacteriota</taxon>
    </lineage>
</organism>
<feature type="compositionally biased region" description="Basic and acidic residues" evidence="1">
    <location>
        <begin position="66"/>
        <end position="75"/>
    </location>
</feature>
<protein>
    <recommendedName>
        <fullName evidence="4">VWFA domain-containing protein</fullName>
    </recommendedName>
</protein>
<evidence type="ECO:0000313" key="3">
    <source>
        <dbReference type="Proteomes" id="UP000176377"/>
    </source>
</evidence>
<gene>
    <name evidence="2" type="ORF">A2765_04150</name>
</gene>
<dbReference type="Proteomes" id="UP000176377">
    <property type="component" value="Unassembled WGS sequence"/>
</dbReference>
<feature type="region of interest" description="Disordered" evidence="1">
    <location>
        <begin position="45"/>
        <end position="75"/>
    </location>
</feature>
<proteinExistence type="predicted"/>
<evidence type="ECO:0000313" key="2">
    <source>
        <dbReference type="EMBL" id="OGG59752.1"/>
    </source>
</evidence>
<reference evidence="2 3" key="1">
    <citation type="journal article" date="2016" name="Nat. Commun.">
        <title>Thousands of microbial genomes shed light on interconnected biogeochemical processes in an aquifer system.</title>
        <authorList>
            <person name="Anantharaman K."/>
            <person name="Brown C.T."/>
            <person name="Hug L.A."/>
            <person name="Sharon I."/>
            <person name="Castelle C.J."/>
            <person name="Probst A.J."/>
            <person name="Thomas B.C."/>
            <person name="Singh A."/>
            <person name="Wilkins M.J."/>
            <person name="Karaoz U."/>
            <person name="Brodie E.L."/>
            <person name="Williams K.H."/>
            <person name="Hubbard S.S."/>
            <person name="Banfield J.F."/>
        </authorList>
    </citation>
    <scope>NUCLEOTIDE SEQUENCE [LARGE SCALE GENOMIC DNA]</scope>
</reference>